<evidence type="ECO:0000256" key="1">
    <source>
        <dbReference type="ARBA" id="ARBA00022898"/>
    </source>
</evidence>
<accession>A0ABT0XY47</accession>
<dbReference type="Gene3D" id="3.90.1150.10">
    <property type="entry name" value="Aspartate Aminotransferase, domain 1"/>
    <property type="match status" value="1"/>
</dbReference>
<keyword evidence="5" id="KW-0032">Aminotransferase</keyword>
<feature type="region of interest" description="Disordered" evidence="4">
    <location>
        <begin position="1"/>
        <end position="30"/>
    </location>
</feature>
<keyword evidence="6" id="KW-1185">Reference proteome</keyword>
<keyword evidence="1 3" id="KW-0663">Pyridoxal phosphate</keyword>
<evidence type="ECO:0000256" key="3">
    <source>
        <dbReference type="RuleBase" id="RU004508"/>
    </source>
</evidence>
<dbReference type="Pfam" id="PF01041">
    <property type="entry name" value="DegT_DnrJ_EryC1"/>
    <property type="match status" value="1"/>
</dbReference>
<feature type="compositionally biased region" description="Basic and acidic residues" evidence="4">
    <location>
        <begin position="1"/>
        <end position="11"/>
    </location>
</feature>
<dbReference type="GO" id="GO:0008483">
    <property type="term" value="F:transaminase activity"/>
    <property type="evidence" value="ECO:0007669"/>
    <property type="project" value="UniProtKB-KW"/>
</dbReference>
<dbReference type="InterPro" id="IPR015424">
    <property type="entry name" value="PyrdxlP-dep_Trfase"/>
</dbReference>
<dbReference type="CDD" id="cd00616">
    <property type="entry name" value="AHBA_syn"/>
    <property type="match status" value="1"/>
</dbReference>
<dbReference type="PANTHER" id="PTHR30244">
    <property type="entry name" value="TRANSAMINASE"/>
    <property type="match status" value="1"/>
</dbReference>
<protein>
    <submittedName>
        <fullName evidence="5">DegT/DnrJ/EryC1/StrS family aminotransferase</fullName>
    </submittedName>
</protein>
<proteinExistence type="inferred from homology"/>
<dbReference type="InterPro" id="IPR000653">
    <property type="entry name" value="DegT/StrS_aminotransferase"/>
</dbReference>
<name>A0ABT0XY47_9ACTN</name>
<keyword evidence="5" id="KW-0808">Transferase</keyword>
<dbReference type="RefSeq" id="WP_251798558.1">
    <property type="nucleotide sequence ID" value="NZ_JAMQOL010000017.1"/>
</dbReference>
<sequence>MESTEEQRDSSRTQQADDAPEGRSAPIISGDSQSLHFLVNQLDRRPFTCVLRRTPANAELEKAVFAAGKLKPREILEKELFPVRTPNGRVTFEDPQRLLSKAEQRAAVEAFQQIALQGHFTSGPHVARFEQALADFSGLPWAIGTSSGTDGLVIALRALGLTPGDEVVIPANSFAATENAILACGGVPVLADICGDGPTLAPADLAAKITPRTKAVVPVHLYGELARMEEIAAVAREHGIAIVEDACQAVGVTGVGVYSDAAILSFNPHKNFGLCGKAGAILTENADIAALCRMIGYHGFRPGGKNVKQVSFGLNAGIDNMHAAIGLALFPHLTLNNFRRTLLAKRYTEALFPLQEAGAIRLPAFAPTSSWHLFPIQALRSGRDELARLLSARWNVEAAVFYPVLTHQQDTPLLRTTFAGVSLPRTELFSARQLCLPLFQHMSLAEQDRVIAAVFDVYS</sequence>
<dbReference type="PANTHER" id="PTHR30244:SF36">
    <property type="entry name" value="3-OXO-GLUCOSE-6-PHOSPHATE:GLUTAMATE AMINOTRANSFERASE"/>
    <property type="match status" value="1"/>
</dbReference>
<evidence type="ECO:0000256" key="2">
    <source>
        <dbReference type="ARBA" id="ARBA00037999"/>
    </source>
</evidence>
<gene>
    <name evidence="5" type="ORF">LXN57_14155</name>
</gene>
<dbReference type="Proteomes" id="UP001523216">
    <property type="component" value="Unassembled WGS sequence"/>
</dbReference>
<evidence type="ECO:0000256" key="4">
    <source>
        <dbReference type="SAM" id="MobiDB-lite"/>
    </source>
</evidence>
<evidence type="ECO:0000313" key="5">
    <source>
        <dbReference type="EMBL" id="MCM4078714.1"/>
    </source>
</evidence>
<dbReference type="InterPro" id="IPR015422">
    <property type="entry name" value="PyrdxlP-dep_Trfase_small"/>
</dbReference>
<dbReference type="Gene3D" id="3.40.640.10">
    <property type="entry name" value="Type I PLP-dependent aspartate aminotransferase-like (Major domain)"/>
    <property type="match status" value="1"/>
</dbReference>
<evidence type="ECO:0000313" key="6">
    <source>
        <dbReference type="Proteomes" id="UP001523216"/>
    </source>
</evidence>
<dbReference type="InterPro" id="IPR015421">
    <property type="entry name" value="PyrdxlP-dep_Trfase_major"/>
</dbReference>
<dbReference type="EMBL" id="JAMQOL010000017">
    <property type="protein sequence ID" value="MCM4078714.1"/>
    <property type="molecule type" value="Genomic_DNA"/>
</dbReference>
<comment type="caution">
    <text evidence="5">The sequence shown here is derived from an EMBL/GenBank/DDBJ whole genome shotgun (WGS) entry which is preliminary data.</text>
</comment>
<organism evidence="5 6">
    <name type="scientific">Paractinoplanes hotanensis</name>
    <dbReference type="NCBI Taxonomy" id="2906497"/>
    <lineage>
        <taxon>Bacteria</taxon>
        <taxon>Bacillati</taxon>
        <taxon>Actinomycetota</taxon>
        <taxon>Actinomycetes</taxon>
        <taxon>Micromonosporales</taxon>
        <taxon>Micromonosporaceae</taxon>
        <taxon>Paractinoplanes</taxon>
    </lineage>
</organism>
<reference evidence="5 6" key="1">
    <citation type="submission" date="2022-06" db="EMBL/GenBank/DDBJ databases">
        <title>Actinoplanes abujensis sp. nov., isolated from Nigerian arid soil.</title>
        <authorList>
            <person name="Ding P."/>
        </authorList>
    </citation>
    <scope>NUCLEOTIDE SEQUENCE [LARGE SCALE GENOMIC DNA]</scope>
    <source>
        <strain evidence="6">TRM88002</strain>
    </source>
</reference>
<dbReference type="SUPFAM" id="SSF53383">
    <property type="entry name" value="PLP-dependent transferases"/>
    <property type="match status" value="1"/>
</dbReference>
<comment type="similarity">
    <text evidence="2 3">Belongs to the DegT/DnrJ/EryC1 family.</text>
</comment>